<protein>
    <submittedName>
        <fullName evidence="1">Uncharacterized protein</fullName>
    </submittedName>
</protein>
<accession>A0A0E0I676</accession>
<reference evidence="1" key="2">
    <citation type="submission" date="2018-04" db="EMBL/GenBank/DDBJ databases">
        <title>OnivRS2 (Oryza nivara Reference Sequence Version 2).</title>
        <authorList>
            <person name="Zhang J."/>
            <person name="Kudrna D."/>
            <person name="Lee S."/>
            <person name="Talag J."/>
            <person name="Rajasekar S."/>
            <person name="Welchert J."/>
            <person name="Hsing Y.-I."/>
            <person name="Wing R.A."/>
        </authorList>
    </citation>
    <scope>NUCLEOTIDE SEQUENCE [LARGE SCALE GENOMIC DNA]</scope>
    <source>
        <strain evidence="1">SL10</strain>
    </source>
</reference>
<evidence type="ECO:0000313" key="1">
    <source>
        <dbReference type="EnsemblPlants" id="ONIVA08G00060.1"/>
    </source>
</evidence>
<dbReference type="Proteomes" id="UP000006591">
    <property type="component" value="Chromosome 8"/>
</dbReference>
<dbReference type="AlphaFoldDB" id="A0A0E0I676"/>
<dbReference type="EnsemblPlants" id="ONIVA08G00060.1">
    <property type="protein sequence ID" value="ONIVA08G00060.1"/>
    <property type="gene ID" value="ONIVA08G00060"/>
</dbReference>
<dbReference type="HOGENOM" id="CLU_2908036_0_0_1"/>
<reference evidence="1" key="1">
    <citation type="submission" date="2015-04" db="UniProtKB">
        <authorList>
            <consortium name="EnsemblPlants"/>
        </authorList>
    </citation>
    <scope>IDENTIFICATION</scope>
    <source>
        <strain evidence="1">SL10</strain>
    </source>
</reference>
<organism evidence="1">
    <name type="scientific">Oryza nivara</name>
    <name type="common">Indian wild rice</name>
    <name type="synonym">Oryza sativa f. spontanea</name>
    <dbReference type="NCBI Taxonomy" id="4536"/>
    <lineage>
        <taxon>Eukaryota</taxon>
        <taxon>Viridiplantae</taxon>
        <taxon>Streptophyta</taxon>
        <taxon>Embryophyta</taxon>
        <taxon>Tracheophyta</taxon>
        <taxon>Spermatophyta</taxon>
        <taxon>Magnoliopsida</taxon>
        <taxon>Liliopsida</taxon>
        <taxon>Poales</taxon>
        <taxon>Poaceae</taxon>
        <taxon>BOP clade</taxon>
        <taxon>Oryzoideae</taxon>
        <taxon>Oryzeae</taxon>
        <taxon>Oryzinae</taxon>
        <taxon>Oryza</taxon>
    </lineage>
</organism>
<dbReference type="Gramene" id="ONIVA08G00060.1">
    <property type="protein sequence ID" value="ONIVA08G00060.1"/>
    <property type="gene ID" value="ONIVA08G00060"/>
</dbReference>
<keyword evidence="2" id="KW-1185">Reference proteome</keyword>
<proteinExistence type="predicted"/>
<sequence>MDGWIIPSLFVNGGSITLLRREIERERQAGRTGHLATFASASSFASVSTSPLPLPLLPPPGA</sequence>
<name>A0A0E0I676_ORYNI</name>
<evidence type="ECO:0000313" key="2">
    <source>
        <dbReference type="Proteomes" id="UP000006591"/>
    </source>
</evidence>